<dbReference type="GO" id="GO:0003677">
    <property type="term" value="F:DNA binding"/>
    <property type="evidence" value="ECO:0007669"/>
    <property type="project" value="UniProtKB-KW"/>
</dbReference>
<reference evidence="1 3" key="1">
    <citation type="submission" date="2017-11" db="EMBL/GenBank/DDBJ databases">
        <title>The genome of Rhizophagus clarus HR1 reveals common genetic basis of auxotrophy among arbuscular mycorrhizal fungi.</title>
        <authorList>
            <person name="Kobayashi Y."/>
        </authorList>
    </citation>
    <scope>NUCLEOTIDE SEQUENCE [LARGE SCALE GENOMIC DNA]</scope>
    <source>
        <strain evidence="1 3">HR1</strain>
    </source>
</reference>
<dbReference type="EMBL" id="BEXD01000481">
    <property type="protein sequence ID" value="GBB87819.1"/>
    <property type="molecule type" value="Genomic_DNA"/>
</dbReference>
<accession>A0A2Z6QPK9</accession>
<dbReference type="Pfam" id="PF13384">
    <property type="entry name" value="HTH_23"/>
    <property type="match status" value="1"/>
</dbReference>
<dbReference type="EMBL" id="BLAL01000302">
    <property type="protein sequence ID" value="GET01715.1"/>
    <property type="molecule type" value="Genomic_DNA"/>
</dbReference>
<gene>
    <name evidence="2" type="ORF">RCL2_002811200</name>
    <name evidence="1" type="ORF">RclHR1_14300001</name>
</gene>
<reference evidence="2" key="2">
    <citation type="submission" date="2019-10" db="EMBL/GenBank/DDBJ databases">
        <title>Conservation and host-specific expression of non-tandemly repeated heterogenous ribosome RNA gene in arbuscular mycorrhizal fungi.</title>
        <authorList>
            <person name="Maeda T."/>
            <person name="Kobayashi Y."/>
            <person name="Nakagawa T."/>
            <person name="Ezawa T."/>
            <person name="Yamaguchi K."/>
            <person name="Bino T."/>
            <person name="Nishimoto Y."/>
            <person name="Shigenobu S."/>
            <person name="Kawaguchi M."/>
        </authorList>
    </citation>
    <scope>NUCLEOTIDE SEQUENCE</scope>
    <source>
        <strain evidence="2">HR1</strain>
    </source>
</reference>
<protein>
    <submittedName>
        <fullName evidence="2">Homeodomain-like protein</fullName>
    </submittedName>
</protein>
<dbReference type="AlphaFoldDB" id="A0A2Z6QPK9"/>
<dbReference type="Proteomes" id="UP000247702">
    <property type="component" value="Unassembled WGS sequence"/>
</dbReference>
<keyword evidence="2" id="KW-0238">DNA-binding</keyword>
<proteinExistence type="predicted"/>
<evidence type="ECO:0000313" key="1">
    <source>
        <dbReference type="EMBL" id="GBB87819.1"/>
    </source>
</evidence>
<evidence type="ECO:0000313" key="2">
    <source>
        <dbReference type="EMBL" id="GET01715.1"/>
    </source>
</evidence>
<organism evidence="1 3">
    <name type="scientific">Rhizophagus clarus</name>
    <dbReference type="NCBI Taxonomy" id="94130"/>
    <lineage>
        <taxon>Eukaryota</taxon>
        <taxon>Fungi</taxon>
        <taxon>Fungi incertae sedis</taxon>
        <taxon>Mucoromycota</taxon>
        <taxon>Glomeromycotina</taxon>
        <taxon>Glomeromycetes</taxon>
        <taxon>Glomerales</taxon>
        <taxon>Glomeraceae</taxon>
        <taxon>Rhizophagus</taxon>
    </lineage>
</organism>
<dbReference type="OrthoDB" id="2394806at2759"/>
<dbReference type="Gene3D" id="1.10.10.10">
    <property type="entry name" value="Winged helix-like DNA-binding domain superfamily/Winged helix DNA-binding domain"/>
    <property type="match status" value="1"/>
</dbReference>
<dbReference type="InterPro" id="IPR036388">
    <property type="entry name" value="WH-like_DNA-bd_sf"/>
</dbReference>
<keyword evidence="3" id="KW-1185">Reference proteome</keyword>
<keyword evidence="2" id="KW-0371">Homeobox</keyword>
<comment type="caution">
    <text evidence="1">The sequence shown here is derived from an EMBL/GenBank/DDBJ whole genome shotgun (WGS) entry which is preliminary data.</text>
</comment>
<dbReference type="Proteomes" id="UP000615446">
    <property type="component" value="Unassembled WGS sequence"/>
</dbReference>
<dbReference type="SUPFAM" id="SSF46689">
    <property type="entry name" value="Homeodomain-like"/>
    <property type="match status" value="1"/>
</dbReference>
<sequence>MGKNLSEDLKWRIIYCYQEGFRTTEIAKRLYISKTTVIKVCKIFDKWGCVSDPFVGKPGKRKIFMPKDMQILREIVQEKVDYYLDEFVHKIELQKAAYEQNETLRGYFMYQIEIEYSAEQLIFIDETSKDERSVSCLYGYFYVNNRANKKVVFIRGKCYTILPALTIDGFIAAKIMESSCNKDKF</sequence>
<dbReference type="InterPro" id="IPR009057">
    <property type="entry name" value="Homeodomain-like_sf"/>
</dbReference>
<evidence type="ECO:0000313" key="3">
    <source>
        <dbReference type="Proteomes" id="UP000247702"/>
    </source>
</evidence>
<name>A0A2Z6QPK9_9GLOM</name>